<comment type="caution">
    <text evidence="1">The sequence shown here is derived from an EMBL/GenBank/DDBJ whole genome shotgun (WGS) entry which is preliminary data.</text>
</comment>
<dbReference type="SUPFAM" id="SSF52047">
    <property type="entry name" value="RNI-like"/>
    <property type="match status" value="1"/>
</dbReference>
<dbReference type="OrthoDB" id="2269034at2759"/>
<proteinExistence type="predicted"/>
<reference evidence="1" key="1">
    <citation type="submission" date="2020-05" db="EMBL/GenBank/DDBJ databases">
        <title>Mycena genomes resolve the evolution of fungal bioluminescence.</title>
        <authorList>
            <person name="Tsai I.J."/>
        </authorList>
    </citation>
    <scope>NUCLEOTIDE SEQUENCE</scope>
    <source>
        <strain evidence="1">160909Yilan</strain>
    </source>
</reference>
<evidence type="ECO:0000313" key="2">
    <source>
        <dbReference type="Proteomes" id="UP000623467"/>
    </source>
</evidence>
<keyword evidence="2" id="KW-1185">Reference proteome</keyword>
<sequence>MSSESILRARIEKLALVIEYQKQILRDLEQRMSDARRELNATLDPVARLPVEISSDIFARCIPDSLRPNSSEAPILFLHICRIWRDIATSTPSLWTSISCDSVTDPAHLDIWLRRAQNHPLCISLHGNLNRDVVVAVQRHAHHVQVLKLESSCHLERMGLTLFPSLTKLTLFNTTANTMFPDYLDILRFAPALAECHFISVYQHVMVAGHQPVPFTHSSLRRLQLCDGKSANATILLNYLTLPALENLYISASGQLMPIHIASLLTRSLPPLQSLHAEGLPGMFHEFDQALRLVPNVTDLTPEIPRTNRRSL</sequence>
<accession>A0A8H6XXD5</accession>
<evidence type="ECO:0008006" key="3">
    <source>
        <dbReference type="Google" id="ProtNLM"/>
    </source>
</evidence>
<gene>
    <name evidence="1" type="ORF">MSAN_01759100</name>
</gene>
<name>A0A8H6XXD5_9AGAR</name>
<dbReference type="Proteomes" id="UP000623467">
    <property type="component" value="Unassembled WGS sequence"/>
</dbReference>
<evidence type="ECO:0000313" key="1">
    <source>
        <dbReference type="EMBL" id="KAF7348067.1"/>
    </source>
</evidence>
<dbReference type="EMBL" id="JACAZH010000017">
    <property type="protein sequence ID" value="KAF7348067.1"/>
    <property type="molecule type" value="Genomic_DNA"/>
</dbReference>
<dbReference type="AlphaFoldDB" id="A0A8H6XXD5"/>
<organism evidence="1 2">
    <name type="scientific">Mycena sanguinolenta</name>
    <dbReference type="NCBI Taxonomy" id="230812"/>
    <lineage>
        <taxon>Eukaryota</taxon>
        <taxon>Fungi</taxon>
        <taxon>Dikarya</taxon>
        <taxon>Basidiomycota</taxon>
        <taxon>Agaricomycotina</taxon>
        <taxon>Agaricomycetes</taxon>
        <taxon>Agaricomycetidae</taxon>
        <taxon>Agaricales</taxon>
        <taxon>Marasmiineae</taxon>
        <taxon>Mycenaceae</taxon>
        <taxon>Mycena</taxon>
    </lineage>
</organism>
<protein>
    <recommendedName>
        <fullName evidence="3">F-box domain-containing protein</fullName>
    </recommendedName>
</protein>